<dbReference type="InterPro" id="IPR017441">
    <property type="entry name" value="Protein_kinase_ATP_BS"/>
</dbReference>
<dbReference type="PROSITE" id="PS00107">
    <property type="entry name" value="PROTEIN_KINASE_ATP"/>
    <property type="match status" value="1"/>
</dbReference>
<reference evidence="8" key="1">
    <citation type="submission" date="2021-02" db="EMBL/GenBank/DDBJ databases">
        <authorList>
            <person name="Nowell W R."/>
        </authorList>
    </citation>
    <scope>NUCLEOTIDE SEQUENCE</scope>
</reference>
<keyword evidence="4" id="KW-0418">Kinase</keyword>
<dbReference type="FunFam" id="1.10.510.10:FF:000624">
    <property type="entry name" value="Mitogen-activated protein kinase"/>
    <property type="match status" value="1"/>
</dbReference>
<sequence length="411" mass="47239">MAAANSDQTQWHTFTCGEEEYTVPIRYKDPKKIGYGAFGAVAQMTDTVTGKIVAIKKLIQPFRGTEYAKRAYRELKLLMHLDHPGMHIVRLLNVFTPNNNLREFETFYLVMKYAGVDLNRIIKRHAFTEEHIKQIIYSILRALKVGVFYENYSLPYNTNGFVALQFQFAHSAEILHRDLKPSNIGIDEDSNLTILDFGLGRVAADGDKTGYVQTRWWRAPDIYTNWQRYDDKLDMWSVGCIMGELILRKPIFPGKDHTDHLKKIFEIIGTPDRSTLDEICTPDVVEFISKMPRQVGQNFNELFGYKYAAGNPQPTSGISPVGVDLLRHLLTFNHFDRPTAEEALAHPFLTGFHNPEDEPTLDSLVDEHQNACYNVEKWKSIIWELIQRFEEPVVDADDDNDDMDTDSQNIP</sequence>
<dbReference type="GO" id="GO:0005524">
    <property type="term" value="F:ATP binding"/>
    <property type="evidence" value="ECO:0007669"/>
    <property type="project" value="UniProtKB-UniRule"/>
</dbReference>
<dbReference type="GO" id="GO:0004674">
    <property type="term" value="F:protein serine/threonine kinase activity"/>
    <property type="evidence" value="ECO:0007669"/>
    <property type="project" value="UniProtKB-KW"/>
</dbReference>
<dbReference type="Proteomes" id="UP000663828">
    <property type="component" value="Unassembled WGS sequence"/>
</dbReference>
<feature type="domain" description="Protein kinase" evidence="7">
    <location>
        <begin position="27"/>
        <end position="349"/>
    </location>
</feature>
<dbReference type="EMBL" id="CAJNOR010000051">
    <property type="protein sequence ID" value="CAF0774161.1"/>
    <property type="molecule type" value="Genomic_DNA"/>
</dbReference>
<dbReference type="InterPro" id="IPR000719">
    <property type="entry name" value="Prot_kinase_dom"/>
</dbReference>
<evidence type="ECO:0000259" key="7">
    <source>
        <dbReference type="PROSITE" id="PS50011"/>
    </source>
</evidence>
<protein>
    <recommendedName>
        <fullName evidence="7">Protein kinase domain-containing protein</fullName>
    </recommendedName>
</protein>
<evidence type="ECO:0000256" key="6">
    <source>
        <dbReference type="PROSITE-ProRule" id="PRU10141"/>
    </source>
</evidence>
<gene>
    <name evidence="8" type="ORF">XAT740_LOCUS1613</name>
</gene>
<dbReference type="Gene3D" id="1.10.510.10">
    <property type="entry name" value="Transferase(Phosphotransferase) domain 1"/>
    <property type="match status" value="1"/>
</dbReference>
<comment type="caution">
    <text evidence="8">The sequence shown here is derived from an EMBL/GenBank/DDBJ whole genome shotgun (WGS) entry which is preliminary data.</text>
</comment>
<feature type="binding site" evidence="6">
    <location>
        <position position="57"/>
    </location>
    <ligand>
        <name>ATP</name>
        <dbReference type="ChEBI" id="CHEBI:30616"/>
    </ligand>
</feature>
<evidence type="ECO:0000313" key="9">
    <source>
        <dbReference type="Proteomes" id="UP000663828"/>
    </source>
</evidence>
<keyword evidence="9" id="KW-1185">Reference proteome</keyword>
<dbReference type="PROSITE" id="PS50011">
    <property type="entry name" value="PROTEIN_KINASE_DOM"/>
    <property type="match status" value="1"/>
</dbReference>
<dbReference type="AlphaFoldDB" id="A0A813QZB2"/>
<dbReference type="PANTHER" id="PTHR24055">
    <property type="entry name" value="MITOGEN-ACTIVATED PROTEIN KINASE"/>
    <property type="match status" value="1"/>
</dbReference>
<dbReference type="Gene3D" id="3.30.200.20">
    <property type="entry name" value="Phosphorylase Kinase, domain 1"/>
    <property type="match status" value="2"/>
</dbReference>
<dbReference type="InterPro" id="IPR050117">
    <property type="entry name" value="MAPK"/>
</dbReference>
<name>A0A813QZB2_ADIRI</name>
<keyword evidence="2" id="KW-0808">Transferase</keyword>
<accession>A0A813QZB2</accession>
<dbReference type="InterPro" id="IPR011009">
    <property type="entry name" value="Kinase-like_dom_sf"/>
</dbReference>
<proteinExistence type="predicted"/>
<evidence type="ECO:0000256" key="4">
    <source>
        <dbReference type="ARBA" id="ARBA00022777"/>
    </source>
</evidence>
<keyword evidence="1" id="KW-0723">Serine/threonine-protein kinase</keyword>
<evidence type="ECO:0000256" key="5">
    <source>
        <dbReference type="ARBA" id="ARBA00022840"/>
    </source>
</evidence>
<keyword evidence="5 6" id="KW-0067">ATP-binding</keyword>
<keyword evidence="3 6" id="KW-0547">Nucleotide-binding</keyword>
<dbReference type="SUPFAM" id="SSF56112">
    <property type="entry name" value="Protein kinase-like (PK-like)"/>
    <property type="match status" value="1"/>
</dbReference>
<dbReference type="Pfam" id="PF00069">
    <property type="entry name" value="Pkinase"/>
    <property type="match status" value="2"/>
</dbReference>
<dbReference type="SMART" id="SM00220">
    <property type="entry name" value="S_TKc"/>
    <property type="match status" value="1"/>
</dbReference>
<evidence type="ECO:0000256" key="1">
    <source>
        <dbReference type="ARBA" id="ARBA00022527"/>
    </source>
</evidence>
<organism evidence="8 9">
    <name type="scientific">Adineta ricciae</name>
    <name type="common">Rotifer</name>
    <dbReference type="NCBI Taxonomy" id="249248"/>
    <lineage>
        <taxon>Eukaryota</taxon>
        <taxon>Metazoa</taxon>
        <taxon>Spiralia</taxon>
        <taxon>Gnathifera</taxon>
        <taxon>Rotifera</taxon>
        <taxon>Eurotatoria</taxon>
        <taxon>Bdelloidea</taxon>
        <taxon>Adinetida</taxon>
        <taxon>Adinetidae</taxon>
        <taxon>Adineta</taxon>
    </lineage>
</organism>
<evidence type="ECO:0000256" key="2">
    <source>
        <dbReference type="ARBA" id="ARBA00022679"/>
    </source>
</evidence>
<evidence type="ECO:0000256" key="3">
    <source>
        <dbReference type="ARBA" id="ARBA00022741"/>
    </source>
</evidence>
<evidence type="ECO:0000313" key="8">
    <source>
        <dbReference type="EMBL" id="CAF0774161.1"/>
    </source>
</evidence>